<dbReference type="RefSeq" id="WP_252161214.1">
    <property type="nucleotide sequence ID" value="NZ_CP098809.1"/>
</dbReference>
<feature type="transmembrane region" description="Helical" evidence="6">
    <location>
        <begin position="209"/>
        <end position="230"/>
    </location>
</feature>
<keyword evidence="4 6" id="KW-1133">Transmembrane helix</keyword>
<name>A0A9Q8YEX4_ENSAD</name>
<dbReference type="InterPro" id="IPR001851">
    <property type="entry name" value="ABC_transp_permease"/>
</dbReference>
<feature type="transmembrane region" description="Helical" evidence="6">
    <location>
        <begin position="59"/>
        <end position="79"/>
    </location>
</feature>
<evidence type="ECO:0000256" key="3">
    <source>
        <dbReference type="ARBA" id="ARBA00022692"/>
    </source>
</evidence>
<accession>A0A9Q8YEX4</accession>
<evidence type="ECO:0000256" key="5">
    <source>
        <dbReference type="ARBA" id="ARBA00023136"/>
    </source>
</evidence>
<reference evidence="7" key="1">
    <citation type="submission" date="2022-06" db="EMBL/GenBank/DDBJ databases">
        <title>Physiological and biochemical characterization and genomic elucidation of a strain of the genus Ensifer adhaerens M8 that combines arsenic oxidation and chromium reduction.</title>
        <authorList>
            <person name="Li X."/>
            <person name="Yu c."/>
        </authorList>
    </citation>
    <scope>NUCLEOTIDE SEQUENCE</scope>
    <source>
        <strain evidence="7">M8</strain>
        <plasmid evidence="7">pB</plasmid>
    </source>
</reference>
<feature type="transmembrane region" description="Helical" evidence="6">
    <location>
        <begin position="135"/>
        <end position="159"/>
    </location>
</feature>
<evidence type="ECO:0000256" key="4">
    <source>
        <dbReference type="ARBA" id="ARBA00022989"/>
    </source>
</evidence>
<dbReference type="PANTHER" id="PTHR32196:SF69">
    <property type="entry name" value="BRANCHED-CHAIN AMINO ACID TRANSPORT SYSTEM, PERMEASE PROTEIN"/>
    <property type="match status" value="1"/>
</dbReference>
<comment type="subcellular location">
    <subcellularLocation>
        <location evidence="1">Cell membrane</location>
        <topology evidence="1">Multi-pass membrane protein</topology>
    </subcellularLocation>
</comment>
<geneLocation type="plasmid" evidence="7 8">
    <name>pB</name>
</geneLocation>
<feature type="transmembrane region" description="Helical" evidence="6">
    <location>
        <begin position="269"/>
        <end position="287"/>
    </location>
</feature>
<evidence type="ECO:0000256" key="2">
    <source>
        <dbReference type="ARBA" id="ARBA00022475"/>
    </source>
</evidence>
<keyword evidence="7" id="KW-0614">Plasmid</keyword>
<dbReference type="PANTHER" id="PTHR32196">
    <property type="entry name" value="ABC TRANSPORTER PERMEASE PROTEIN YPHD-RELATED-RELATED"/>
    <property type="match status" value="1"/>
</dbReference>
<dbReference type="CDD" id="cd06574">
    <property type="entry name" value="TM_PBP1_branched-chain-AA_like"/>
    <property type="match status" value="1"/>
</dbReference>
<evidence type="ECO:0000313" key="8">
    <source>
        <dbReference type="Proteomes" id="UP001055460"/>
    </source>
</evidence>
<dbReference type="AlphaFoldDB" id="A0A9Q8YEX4"/>
<feature type="transmembrane region" description="Helical" evidence="6">
    <location>
        <begin position="235"/>
        <end position="257"/>
    </location>
</feature>
<keyword evidence="2" id="KW-1003">Cell membrane</keyword>
<sequence>MGYSAFMTSLELGFIYGFVALGVFISFRVLDFPDLTADGSFPAGAAVAASLIVNGHNPFLATAAAVLVGALCGIVTAALNRKFKILHLLAGILTMIAMFSINLRIMGQPNTPLLGGDTMLTPLRGLGLELSQLKVLFAGAVVLLFGGLLSWFLLSNAGLAMRATGANPRMARANGIDVDYNIYLGLALSNGLIALGGALFAQLAGFADVQMGAGTILIGLAAVILGEALFRVRALVIVVFACIVGSLAYRLAIGVALNSQSLGLQSSDLRLVTAVLVAIAFIVSTARRNSSWVPWRRTVRKAGQEGARS</sequence>
<dbReference type="GO" id="GO:0022857">
    <property type="term" value="F:transmembrane transporter activity"/>
    <property type="evidence" value="ECO:0007669"/>
    <property type="project" value="InterPro"/>
</dbReference>
<evidence type="ECO:0000256" key="1">
    <source>
        <dbReference type="ARBA" id="ARBA00004651"/>
    </source>
</evidence>
<feature type="transmembrane region" description="Helical" evidence="6">
    <location>
        <begin position="12"/>
        <end position="30"/>
    </location>
</feature>
<proteinExistence type="predicted"/>
<keyword evidence="3 6" id="KW-0812">Transmembrane</keyword>
<dbReference type="GO" id="GO:0005886">
    <property type="term" value="C:plasma membrane"/>
    <property type="evidence" value="ECO:0007669"/>
    <property type="project" value="UniProtKB-SubCell"/>
</dbReference>
<gene>
    <name evidence="7" type="ORF">NE863_27470</name>
</gene>
<evidence type="ECO:0000256" key="6">
    <source>
        <dbReference type="SAM" id="Phobius"/>
    </source>
</evidence>
<feature type="transmembrane region" description="Helical" evidence="6">
    <location>
        <begin position="86"/>
        <end position="105"/>
    </location>
</feature>
<dbReference type="EMBL" id="CP098809">
    <property type="protein sequence ID" value="USJ27658.1"/>
    <property type="molecule type" value="Genomic_DNA"/>
</dbReference>
<keyword evidence="5 6" id="KW-0472">Membrane</keyword>
<feature type="transmembrane region" description="Helical" evidence="6">
    <location>
        <begin position="180"/>
        <end position="203"/>
    </location>
</feature>
<dbReference type="Pfam" id="PF02653">
    <property type="entry name" value="BPD_transp_2"/>
    <property type="match status" value="1"/>
</dbReference>
<organism evidence="7 8">
    <name type="scientific">Ensifer adhaerens</name>
    <name type="common">Sinorhizobium morelense</name>
    <dbReference type="NCBI Taxonomy" id="106592"/>
    <lineage>
        <taxon>Bacteria</taxon>
        <taxon>Pseudomonadati</taxon>
        <taxon>Pseudomonadota</taxon>
        <taxon>Alphaproteobacteria</taxon>
        <taxon>Hyphomicrobiales</taxon>
        <taxon>Rhizobiaceae</taxon>
        <taxon>Sinorhizobium/Ensifer group</taxon>
        <taxon>Ensifer</taxon>
    </lineage>
</organism>
<dbReference type="Proteomes" id="UP001055460">
    <property type="component" value="Plasmid pB"/>
</dbReference>
<evidence type="ECO:0000313" key="7">
    <source>
        <dbReference type="EMBL" id="USJ27658.1"/>
    </source>
</evidence>
<protein>
    <submittedName>
        <fullName evidence="7">ABC transporter permease</fullName>
    </submittedName>
</protein>